<evidence type="ECO:0000259" key="4">
    <source>
        <dbReference type="PROSITE" id="PS50987"/>
    </source>
</evidence>
<keyword evidence="3" id="KW-0804">Transcription</keyword>
<evidence type="ECO:0000256" key="2">
    <source>
        <dbReference type="ARBA" id="ARBA00023125"/>
    </source>
</evidence>
<dbReference type="Proteomes" id="UP000605992">
    <property type="component" value="Unassembled WGS sequence"/>
</dbReference>
<evidence type="ECO:0000256" key="1">
    <source>
        <dbReference type="ARBA" id="ARBA00023015"/>
    </source>
</evidence>
<proteinExistence type="predicted"/>
<dbReference type="CDD" id="cd00090">
    <property type="entry name" value="HTH_ARSR"/>
    <property type="match status" value="1"/>
</dbReference>
<dbReference type="Gene3D" id="1.10.10.10">
    <property type="entry name" value="Winged helix-like DNA-binding domain superfamily/Winged helix DNA-binding domain"/>
    <property type="match status" value="1"/>
</dbReference>
<accession>A0A8J3V408</accession>
<reference evidence="5" key="1">
    <citation type="submission" date="2021-01" db="EMBL/GenBank/DDBJ databases">
        <title>Whole genome shotgun sequence of Planotetraspora thailandica NBRC 104271.</title>
        <authorList>
            <person name="Komaki H."/>
            <person name="Tamura T."/>
        </authorList>
    </citation>
    <scope>NUCLEOTIDE SEQUENCE</scope>
    <source>
        <strain evidence="5">NBRC 104271</strain>
    </source>
</reference>
<evidence type="ECO:0000256" key="3">
    <source>
        <dbReference type="ARBA" id="ARBA00023163"/>
    </source>
</evidence>
<dbReference type="RefSeq" id="WP_239119383.1">
    <property type="nucleotide sequence ID" value="NZ_BOOR01000043.1"/>
</dbReference>
<comment type="caution">
    <text evidence="5">The sequence shown here is derived from an EMBL/GenBank/DDBJ whole genome shotgun (WGS) entry which is preliminary data.</text>
</comment>
<evidence type="ECO:0000313" key="6">
    <source>
        <dbReference type="Proteomes" id="UP000605992"/>
    </source>
</evidence>
<dbReference type="InterPro" id="IPR036390">
    <property type="entry name" value="WH_DNA-bd_sf"/>
</dbReference>
<name>A0A8J3V408_9ACTN</name>
<dbReference type="GO" id="GO:0003700">
    <property type="term" value="F:DNA-binding transcription factor activity"/>
    <property type="evidence" value="ECO:0007669"/>
    <property type="project" value="InterPro"/>
</dbReference>
<dbReference type="InterPro" id="IPR051081">
    <property type="entry name" value="HTH_MetalResp_TranReg"/>
</dbReference>
<dbReference type="InterPro" id="IPR001845">
    <property type="entry name" value="HTH_ArsR_DNA-bd_dom"/>
</dbReference>
<dbReference type="PANTHER" id="PTHR33154:SF33">
    <property type="entry name" value="TRANSCRIPTIONAL REPRESSOR SDPR"/>
    <property type="match status" value="1"/>
</dbReference>
<evidence type="ECO:0000313" key="5">
    <source>
        <dbReference type="EMBL" id="GII56998.1"/>
    </source>
</evidence>
<dbReference type="Pfam" id="PF01022">
    <property type="entry name" value="HTH_5"/>
    <property type="match status" value="1"/>
</dbReference>
<dbReference type="NCBIfam" id="NF033788">
    <property type="entry name" value="HTH_metalloreg"/>
    <property type="match status" value="1"/>
</dbReference>
<keyword evidence="2" id="KW-0238">DNA-binding</keyword>
<dbReference type="GO" id="GO:0003677">
    <property type="term" value="F:DNA binding"/>
    <property type="evidence" value="ECO:0007669"/>
    <property type="project" value="UniProtKB-KW"/>
</dbReference>
<dbReference type="PRINTS" id="PR00778">
    <property type="entry name" value="HTHARSR"/>
</dbReference>
<organism evidence="5 6">
    <name type="scientific">Planotetraspora thailandica</name>
    <dbReference type="NCBI Taxonomy" id="487172"/>
    <lineage>
        <taxon>Bacteria</taxon>
        <taxon>Bacillati</taxon>
        <taxon>Actinomycetota</taxon>
        <taxon>Actinomycetes</taxon>
        <taxon>Streptosporangiales</taxon>
        <taxon>Streptosporangiaceae</taxon>
        <taxon>Planotetraspora</taxon>
    </lineage>
</organism>
<dbReference type="PANTHER" id="PTHR33154">
    <property type="entry name" value="TRANSCRIPTIONAL REGULATOR, ARSR FAMILY"/>
    <property type="match status" value="1"/>
</dbReference>
<feature type="domain" description="HTH arsR-type" evidence="4">
    <location>
        <begin position="1"/>
        <end position="91"/>
    </location>
</feature>
<keyword evidence="6" id="KW-1185">Reference proteome</keyword>
<dbReference type="PROSITE" id="PS50987">
    <property type="entry name" value="HTH_ARSR_2"/>
    <property type="match status" value="1"/>
</dbReference>
<dbReference type="EMBL" id="BOOR01000043">
    <property type="protein sequence ID" value="GII56998.1"/>
    <property type="molecule type" value="Genomic_DNA"/>
</dbReference>
<protein>
    <submittedName>
        <fullName evidence="5">Transcriptional regulator</fullName>
    </submittedName>
</protein>
<sequence>MTEPMDEALRAIAEPRRRAILRLVADREMPAGRIAEHFEVTRPAVSQHLQVLKEAGLLVERREGTKRLYRARREGLAPLRQFLEEMWDESLDFARRIAEEERGVSDRRSQAG</sequence>
<gene>
    <name evidence="5" type="ORF">Pth03_53870</name>
</gene>
<dbReference type="AlphaFoldDB" id="A0A8J3V408"/>
<dbReference type="InterPro" id="IPR011991">
    <property type="entry name" value="ArsR-like_HTH"/>
</dbReference>
<dbReference type="SUPFAM" id="SSF46785">
    <property type="entry name" value="Winged helix' DNA-binding domain"/>
    <property type="match status" value="1"/>
</dbReference>
<dbReference type="SMART" id="SM00418">
    <property type="entry name" value="HTH_ARSR"/>
    <property type="match status" value="1"/>
</dbReference>
<keyword evidence="1" id="KW-0805">Transcription regulation</keyword>
<dbReference type="InterPro" id="IPR036388">
    <property type="entry name" value="WH-like_DNA-bd_sf"/>
</dbReference>